<evidence type="ECO:0000313" key="2">
    <source>
        <dbReference type="Proteomes" id="UP000828390"/>
    </source>
</evidence>
<dbReference type="Proteomes" id="UP000828390">
    <property type="component" value="Unassembled WGS sequence"/>
</dbReference>
<name>A0A9D4MZ13_DREPO</name>
<keyword evidence="2" id="KW-1185">Reference proteome</keyword>
<dbReference type="AlphaFoldDB" id="A0A9D4MZ13"/>
<dbReference type="Gene3D" id="3.40.50.2300">
    <property type="match status" value="1"/>
</dbReference>
<sequence length="107" mass="11565">MFLFTVRQNNCDKTDVIKVEGTYANITQTSMSFFFSGVVGPELSTEARVLSPILGSVAPEDRLLQLGFSSSAADLGNQKLYPNFLRVIPSDSVQTEVGEDTLTIASA</sequence>
<dbReference type="InterPro" id="IPR028082">
    <property type="entry name" value="Peripla_BP_I"/>
</dbReference>
<comment type="caution">
    <text evidence="1">The sequence shown here is derived from an EMBL/GenBank/DDBJ whole genome shotgun (WGS) entry which is preliminary data.</text>
</comment>
<dbReference type="EMBL" id="JAIWYP010000001">
    <property type="protein sequence ID" value="KAH3886582.1"/>
    <property type="molecule type" value="Genomic_DNA"/>
</dbReference>
<proteinExistence type="predicted"/>
<evidence type="ECO:0000313" key="1">
    <source>
        <dbReference type="EMBL" id="KAH3886582.1"/>
    </source>
</evidence>
<protein>
    <submittedName>
        <fullName evidence="1">Uncharacterized protein</fullName>
    </submittedName>
</protein>
<gene>
    <name evidence="1" type="ORF">DPMN_010593</name>
</gene>
<reference evidence="1" key="2">
    <citation type="submission" date="2020-11" db="EMBL/GenBank/DDBJ databases">
        <authorList>
            <person name="McCartney M.A."/>
            <person name="Auch B."/>
            <person name="Kono T."/>
            <person name="Mallez S."/>
            <person name="Becker A."/>
            <person name="Gohl D.M."/>
            <person name="Silverstein K.A.T."/>
            <person name="Koren S."/>
            <person name="Bechman K.B."/>
            <person name="Herman A."/>
            <person name="Abrahante J.E."/>
            <person name="Garbe J."/>
        </authorList>
    </citation>
    <scope>NUCLEOTIDE SEQUENCE</scope>
    <source>
        <strain evidence="1">Duluth1</strain>
        <tissue evidence="1">Whole animal</tissue>
    </source>
</reference>
<organism evidence="1 2">
    <name type="scientific">Dreissena polymorpha</name>
    <name type="common">Zebra mussel</name>
    <name type="synonym">Mytilus polymorpha</name>
    <dbReference type="NCBI Taxonomy" id="45954"/>
    <lineage>
        <taxon>Eukaryota</taxon>
        <taxon>Metazoa</taxon>
        <taxon>Spiralia</taxon>
        <taxon>Lophotrochozoa</taxon>
        <taxon>Mollusca</taxon>
        <taxon>Bivalvia</taxon>
        <taxon>Autobranchia</taxon>
        <taxon>Heteroconchia</taxon>
        <taxon>Euheterodonta</taxon>
        <taxon>Imparidentia</taxon>
        <taxon>Neoheterodontei</taxon>
        <taxon>Myida</taxon>
        <taxon>Dreissenoidea</taxon>
        <taxon>Dreissenidae</taxon>
        <taxon>Dreissena</taxon>
    </lineage>
</organism>
<dbReference type="SUPFAM" id="SSF53822">
    <property type="entry name" value="Periplasmic binding protein-like I"/>
    <property type="match status" value="1"/>
</dbReference>
<reference evidence="1" key="1">
    <citation type="journal article" date="2019" name="bioRxiv">
        <title>The Genome of the Zebra Mussel, Dreissena polymorpha: A Resource for Invasive Species Research.</title>
        <authorList>
            <person name="McCartney M.A."/>
            <person name="Auch B."/>
            <person name="Kono T."/>
            <person name="Mallez S."/>
            <person name="Zhang Y."/>
            <person name="Obille A."/>
            <person name="Becker A."/>
            <person name="Abrahante J.E."/>
            <person name="Garbe J."/>
            <person name="Badalamenti J.P."/>
            <person name="Herman A."/>
            <person name="Mangelson H."/>
            <person name="Liachko I."/>
            <person name="Sullivan S."/>
            <person name="Sone E.D."/>
            <person name="Koren S."/>
            <person name="Silverstein K.A.T."/>
            <person name="Beckman K.B."/>
            <person name="Gohl D.M."/>
        </authorList>
    </citation>
    <scope>NUCLEOTIDE SEQUENCE</scope>
    <source>
        <strain evidence="1">Duluth1</strain>
        <tissue evidence="1">Whole animal</tissue>
    </source>
</reference>
<accession>A0A9D4MZ13</accession>